<dbReference type="InterPro" id="IPR050706">
    <property type="entry name" value="Cyclic-di-GMP_PDE-like"/>
</dbReference>
<evidence type="ECO:0000259" key="1">
    <source>
        <dbReference type="PROSITE" id="PS50883"/>
    </source>
</evidence>
<evidence type="ECO:0000313" key="2">
    <source>
        <dbReference type="EMBL" id="CUS41661.1"/>
    </source>
</evidence>
<proteinExistence type="predicted"/>
<dbReference type="PANTHER" id="PTHR33121:SF15">
    <property type="entry name" value="BLUE LIGHT- AND TEMPERATURE-REGULATED ANTIREPRESSOR BLUF"/>
    <property type="match status" value="1"/>
</dbReference>
<sequence>MLSINFLPNAIYKPERCIRTTLDAAKNYNFPANKIMFEFTEVEKIEDSSFIKKIVEYYSELGFITAVDDFGAGNSGLGLLADFQTNIIKLDMGLIRDIHKDTNRQIIIRNVLAMLRELNITALAEGIEVIEEMEWLRDSGVELMQGYLFAKPAFEQLPEVDFNAF</sequence>
<dbReference type="InterPro" id="IPR035919">
    <property type="entry name" value="EAL_sf"/>
</dbReference>
<dbReference type="EMBL" id="CZQC01000050">
    <property type="protein sequence ID" value="CUS41661.1"/>
    <property type="molecule type" value="Genomic_DNA"/>
</dbReference>
<dbReference type="GO" id="GO:0071111">
    <property type="term" value="F:cyclic-guanylate-specific phosphodiesterase activity"/>
    <property type="evidence" value="ECO:0007669"/>
    <property type="project" value="InterPro"/>
</dbReference>
<protein>
    <submittedName>
        <fullName evidence="2">EAL domain protein</fullName>
    </submittedName>
</protein>
<gene>
    <name evidence="2" type="ORF">MGWOODY_Tha2180</name>
</gene>
<name>A0A160TCM9_9ZZZZ</name>
<feature type="domain" description="EAL" evidence="1">
    <location>
        <begin position="1"/>
        <end position="165"/>
    </location>
</feature>
<dbReference type="SMART" id="SM00052">
    <property type="entry name" value="EAL"/>
    <property type="match status" value="1"/>
</dbReference>
<dbReference type="AlphaFoldDB" id="A0A160TCM9"/>
<dbReference type="PROSITE" id="PS50883">
    <property type="entry name" value="EAL"/>
    <property type="match status" value="1"/>
</dbReference>
<dbReference type="InterPro" id="IPR001633">
    <property type="entry name" value="EAL_dom"/>
</dbReference>
<dbReference type="PANTHER" id="PTHR33121">
    <property type="entry name" value="CYCLIC DI-GMP PHOSPHODIESTERASE PDEF"/>
    <property type="match status" value="1"/>
</dbReference>
<organism evidence="2">
    <name type="scientific">hydrothermal vent metagenome</name>
    <dbReference type="NCBI Taxonomy" id="652676"/>
    <lineage>
        <taxon>unclassified sequences</taxon>
        <taxon>metagenomes</taxon>
        <taxon>ecological metagenomes</taxon>
    </lineage>
</organism>
<accession>A0A160TCM9</accession>
<dbReference type="Gene3D" id="3.20.20.450">
    <property type="entry name" value="EAL domain"/>
    <property type="match status" value="1"/>
</dbReference>
<dbReference type="CDD" id="cd01948">
    <property type="entry name" value="EAL"/>
    <property type="match status" value="1"/>
</dbReference>
<dbReference type="SUPFAM" id="SSF141868">
    <property type="entry name" value="EAL domain-like"/>
    <property type="match status" value="1"/>
</dbReference>
<dbReference type="Pfam" id="PF00563">
    <property type="entry name" value="EAL"/>
    <property type="match status" value="1"/>
</dbReference>
<reference evidence="2" key="1">
    <citation type="submission" date="2015-10" db="EMBL/GenBank/DDBJ databases">
        <authorList>
            <person name="Gilbert D.G."/>
        </authorList>
    </citation>
    <scope>NUCLEOTIDE SEQUENCE</scope>
</reference>